<keyword evidence="1" id="KW-0812">Transmembrane</keyword>
<reference evidence="3" key="1">
    <citation type="journal article" date="2023" name="Mol. Phylogenet. Evol.">
        <title>Genome-scale phylogeny and comparative genomics of the fungal order Sordariales.</title>
        <authorList>
            <person name="Hensen N."/>
            <person name="Bonometti L."/>
            <person name="Westerberg I."/>
            <person name="Brannstrom I.O."/>
            <person name="Guillou S."/>
            <person name="Cros-Aarteil S."/>
            <person name="Calhoun S."/>
            <person name="Haridas S."/>
            <person name="Kuo A."/>
            <person name="Mondo S."/>
            <person name="Pangilinan J."/>
            <person name="Riley R."/>
            <person name="LaButti K."/>
            <person name="Andreopoulos B."/>
            <person name="Lipzen A."/>
            <person name="Chen C."/>
            <person name="Yan M."/>
            <person name="Daum C."/>
            <person name="Ng V."/>
            <person name="Clum A."/>
            <person name="Steindorff A."/>
            <person name="Ohm R.A."/>
            <person name="Martin F."/>
            <person name="Silar P."/>
            <person name="Natvig D.O."/>
            <person name="Lalanne C."/>
            <person name="Gautier V."/>
            <person name="Ament-Velasquez S.L."/>
            <person name="Kruys A."/>
            <person name="Hutchinson M.I."/>
            <person name="Powell A.J."/>
            <person name="Barry K."/>
            <person name="Miller A.N."/>
            <person name="Grigoriev I.V."/>
            <person name="Debuchy R."/>
            <person name="Gladieux P."/>
            <person name="Hiltunen Thoren M."/>
            <person name="Johannesson H."/>
        </authorList>
    </citation>
    <scope>NUCLEOTIDE SEQUENCE [LARGE SCALE GENOMIC DNA]</scope>
    <source>
        <strain evidence="3">CBS 284.82</strain>
    </source>
</reference>
<accession>A0AAN6SUU2</accession>
<evidence type="ECO:0000313" key="2">
    <source>
        <dbReference type="EMBL" id="KAK4043432.1"/>
    </source>
</evidence>
<protein>
    <submittedName>
        <fullName evidence="2">Uncharacterized protein</fullName>
    </submittedName>
</protein>
<keyword evidence="1" id="KW-0472">Membrane</keyword>
<keyword evidence="3" id="KW-1185">Reference proteome</keyword>
<name>A0AAN6SUU2_9PEZI</name>
<evidence type="ECO:0000313" key="3">
    <source>
        <dbReference type="Proteomes" id="UP001303115"/>
    </source>
</evidence>
<sequence>MASTIDINCPLNTTECIFQAVVALLDQVREKNAEFNWDPLSFGFTAVTGVAAACFAAITIVQALFAAGPGRLKSSRYAIGPWAKFTRHFFDRQEWRFRSLAQTPVIVFSSQDGVGDQHKYFIAESPEFRPAGWNALLSHLRLDKPEFWRRKPTGADHLPQDLSAVPAYGNIAAIITLAIAQAGGHCEMVPDQDSQILMVRGDAFQLRMRKHAVLGTVATFEIYPNPRPPSTKIALIHDCEDDLAREAAIYAHLGDHPQILKCFGLEEHCAGVHSLRWAASGSSLPSILVSRRHCEPGCGWLSTSRRASLTSILGMYSIVT</sequence>
<proteinExistence type="predicted"/>
<comment type="caution">
    <text evidence="2">The sequence shown here is derived from an EMBL/GenBank/DDBJ whole genome shotgun (WGS) entry which is preliminary data.</text>
</comment>
<dbReference type="AlphaFoldDB" id="A0AAN6SUU2"/>
<organism evidence="2 3">
    <name type="scientific">Parachaetomium inaequale</name>
    <dbReference type="NCBI Taxonomy" id="2588326"/>
    <lineage>
        <taxon>Eukaryota</taxon>
        <taxon>Fungi</taxon>
        <taxon>Dikarya</taxon>
        <taxon>Ascomycota</taxon>
        <taxon>Pezizomycotina</taxon>
        <taxon>Sordariomycetes</taxon>
        <taxon>Sordariomycetidae</taxon>
        <taxon>Sordariales</taxon>
        <taxon>Chaetomiaceae</taxon>
        <taxon>Parachaetomium</taxon>
    </lineage>
</organism>
<keyword evidence="1" id="KW-1133">Transmembrane helix</keyword>
<evidence type="ECO:0000256" key="1">
    <source>
        <dbReference type="SAM" id="Phobius"/>
    </source>
</evidence>
<feature type="transmembrane region" description="Helical" evidence="1">
    <location>
        <begin position="42"/>
        <end position="67"/>
    </location>
</feature>
<dbReference type="Proteomes" id="UP001303115">
    <property type="component" value="Unassembled WGS sequence"/>
</dbReference>
<dbReference type="EMBL" id="MU854327">
    <property type="protein sequence ID" value="KAK4043432.1"/>
    <property type="molecule type" value="Genomic_DNA"/>
</dbReference>
<gene>
    <name evidence="2" type="ORF">C8A01DRAFT_32358</name>
</gene>